<sequence length="145" mass="16324">MDKKNNKIVFVEAGKDFVDILFGLMSLPMGAIVRLRGKTEKKLTLVGCMTNLYQSVLALGKASFSTNESRELLLYSRYLRGRQCRTLGIDDSEEVKLFVCPDSQTVHLCAISYSCFPSVQCTYGKLMFHLIPIRPSKDGSEIFKL</sequence>
<evidence type="ECO:0000313" key="2">
    <source>
        <dbReference type="RefSeq" id="XP_010501392.1"/>
    </source>
</evidence>
<dbReference type="InterPro" id="IPR007750">
    <property type="entry name" value="DUF674"/>
</dbReference>
<dbReference type="PANTHER" id="PTHR33103:SF27">
    <property type="entry name" value="OS04G0594700 PROTEIN"/>
    <property type="match status" value="1"/>
</dbReference>
<proteinExistence type="predicted"/>
<dbReference type="Pfam" id="PF05056">
    <property type="entry name" value="DUF674"/>
    <property type="match status" value="1"/>
</dbReference>
<dbReference type="Proteomes" id="UP000694864">
    <property type="component" value="Chromosome 3"/>
</dbReference>
<name>A0ABM0YIH7_CAMSA</name>
<protein>
    <submittedName>
        <fullName evidence="2">Uncharacterized protein LOC104778642</fullName>
    </submittedName>
</protein>
<keyword evidence="1" id="KW-1185">Reference proteome</keyword>
<reference evidence="1" key="1">
    <citation type="journal article" date="2014" name="Nat. Commun.">
        <title>The emerging biofuel crop Camelina sativa retains a highly undifferentiated hexaploid genome structure.</title>
        <authorList>
            <person name="Kagale S."/>
            <person name="Koh C."/>
            <person name="Nixon J."/>
            <person name="Bollina V."/>
            <person name="Clarke W.E."/>
            <person name="Tuteja R."/>
            <person name="Spillane C."/>
            <person name="Robinson S.J."/>
            <person name="Links M.G."/>
            <person name="Clarke C."/>
            <person name="Higgins E.E."/>
            <person name="Huebert T."/>
            <person name="Sharpe A.G."/>
            <person name="Parkin I.A."/>
        </authorList>
    </citation>
    <scope>NUCLEOTIDE SEQUENCE [LARGE SCALE GENOMIC DNA]</scope>
    <source>
        <strain evidence="1">cv. DH55</strain>
    </source>
</reference>
<gene>
    <name evidence="2" type="primary">LOC104778642</name>
</gene>
<reference evidence="2" key="2">
    <citation type="submission" date="2025-08" db="UniProtKB">
        <authorList>
            <consortium name="RefSeq"/>
        </authorList>
    </citation>
    <scope>IDENTIFICATION</scope>
    <source>
        <tissue evidence="2">Leaf</tissue>
    </source>
</reference>
<dbReference type="GeneID" id="104778642"/>
<evidence type="ECO:0000313" key="1">
    <source>
        <dbReference type="Proteomes" id="UP000694864"/>
    </source>
</evidence>
<dbReference type="RefSeq" id="XP_010501392.1">
    <property type="nucleotide sequence ID" value="XM_010503090.1"/>
</dbReference>
<dbReference type="PANTHER" id="PTHR33103">
    <property type="entry name" value="OS01G0153900 PROTEIN"/>
    <property type="match status" value="1"/>
</dbReference>
<organism evidence="1 2">
    <name type="scientific">Camelina sativa</name>
    <name type="common">False flax</name>
    <name type="synonym">Myagrum sativum</name>
    <dbReference type="NCBI Taxonomy" id="90675"/>
    <lineage>
        <taxon>Eukaryota</taxon>
        <taxon>Viridiplantae</taxon>
        <taxon>Streptophyta</taxon>
        <taxon>Embryophyta</taxon>
        <taxon>Tracheophyta</taxon>
        <taxon>Spermatophyta</taxon>
        <taxon>Magnoliopsida</taxon>
        <taxon>eudicotyledons</taxon>
        <taxon>Gunneridae</taxon>
        <taxon>Pentapetalae</taxon>
        <taxon>rosids</taxon>
        <taxon>malvids</taxon>
        <taxon>Brassicales</taxon>
        <taxon>Brassicaceae</taxon>
        <taxon>Camelineae</taxon>
        <taxon>Camelina</taxon>
    </lineage>
</organism>
<accession>A0ABM0YIH7</accession>